<evidence type="ECO:0000313" key="4">
    <source>
        <dbReference type="Proteomes" id="UP000182983"/>
    </source>
</evidence>
<organism evidence="3 4">
    <name type="scientific">Magnetospirillum fulvum</name>
    <name type="common">Rhodospirillum fulvum</name>
    <dbReference type="NCBI Taxonomy" id="1082"/>
    <lineage>
        <taxon>Bacteria</taxon>
        <taxon>Pseudomonadati</taxon>
        <taxon>Pseudomonadota</taxon>
        <taxon>Alphaproteobacteria</taxon>
        <taxon>Rhodospirillales</taxon>
        <taxon>Rhodospirillaceae</taxon>
        <taxon>Magnetospirillum</taxon>
    </lineage>
</organism>
<reference evidence="4" key="1">
    <citation type="submission" date="2016-10" db="EMBL/GenBank/DDBJ databases">
        <authorList>
            <person name="Varghese N."/>
            <person name="Submissions S."/>
        </authorList>
    </citation>
    <scope>NUCLEOTIDE SEQUENCE [LARGE SCALE GENOMIC DNA]</scope>
    <source>
        <strain evidence="4">DSM 13234</strain>
    </source>
</reference>
<dbReference type="Proteomes" id="UP000182983">
    <property type="component" value="Unassembled WGS sequence"/>
</dbReference>
<dbReference type="PRINTS" id="PR00301">
    <property type="entry name" value="HEATSHOCK70"/>
</dbReference>
<name>A0A1H6JLM3_MAGFU</name>
<evidence type="ECO:0000256" key="1">
    <source>
        <dbReference type="ARBA" id="ARBA00022741"/>
    </source>
</evidence>
<sequence length="429" mass="46786">MFVGMDFGTTNSAVAIAGQDRAAADVVSFATQAGPAQTLRSVLAFEAKNRDAHRNIVPLVGHEAIDAYLHSDGECRFLQSFKSYLTSRLFTGTSILGRTYSLEDLVALIVAHLRRAAEAEGVPVARVVAGRPVRFVAEGGETEDDYATGRLVEAFAKAGIDEVVFEYEPIAAAYYYESTLTEDQTVLVADFGGGTSDFCLIRLGPGRTKLARPEDAIIGTAGVGIAGDAFDRRIVEHGLSAHFGKNDTYLSGGKSLPMPAWVYAKLERWHHVAFLNTPKTLRLLQDLQRHVDDPEPIEQLLALIEHNLGYHLYRAVERAKLDLSRGEETLFRFDHAPVLVERRILRSEFESWIGKELAAIEGCVEGLLDSTGIAADRIDRVFLTGGSSLVPSVRAIFARRFGEDKISAGGEFISVASGLAQRAREVFSA</sequence>
<dbReference type="AlphaFoldDB" id="A0A1H6JLM3"/>
<dbReference type="Gene3D" id="3.30.420.40">
    <property type="match status" value="4"/>
</dbReference>
<dbReference type="RefSeq" id="WP_074770207.1">
    <property type="nucleotide sequence ID" value="NZ_FNWO01000016.1"/>
</dbReference>
<evidence type="ECO:0000256" key="2">
    <source>
        <dbReference type="ARBA" id="ARBA00022840"/>
    </source>
</evidence>
<keyword evidence="4" id="KW-1185">Reference proteome</keyword>
<dbReference type="Pfam" id="PF00012">
    <property type="entry name" value="HSP70"/>
    <property type="match status" value="2"/>
</dbReference>
<dbReference type="GO" id="GO:0005524">
    <property type="term" value="F:ATP binding"/>
    <property type="evidence" value="ECO:0007669"/>
    <property type="project" value="UniProtKB-KW"/>
</dbReference>
<dbReference type="GO" id="GO:0140662">
    <property type="term" value="F:ATP-dependent protein folding chaperone"/>
    <property type="evidence" value="ECO:0007669"/>
    <property type="project" value="InterPro"/>
</dbReference>
<dbReference type="InterPro" id="IPR042054">
    <property type="entry name" value="YegD-like"/>
</dbReference>
<dbReference type="PANTHER" id="PTHR19375">
    <property type="entry name" value="HEAT SHOCK PROTEIN 70KDA"/>
    <property type="match status" value="1"/>
</dbReference>
<keyword evidence="1" id="KW-0547">Nucleotide-binding</keyword>
<evidence type="ECO:0000313" key="3">
    <source>
        <dbReference type="EMBL" id="SEH60157.1"/>
    </source>
</evidence>
<dbReference type="CDD" id="cd10231">
    <property type="entry name" value="ASKHA_NBD_HSP70_YegD-like"/>
    <property type="match status" value="1"/>
</dbReference>
<dbReference type="InterPro" id="IPR013126">
    <property type="entry name" value="Hsp_70_fam"/>
</dbReference>
<dbReference type="SUPFAM" id="SSF53067">
    <property type="entry name" value="Actin-like ATPase domain"/>
    <property type="match status" value="2"/>
</dbReference>
<keyword evidence="2" id="KW-0067">ATP-binding</keyword>
<dbReference type="InterPro" id="IPR043129">
    <property type="entry name" value="ATPase_NBD"/>
</dbReference>
<dbReference type="OrthoDB" id="9807934at2"/>
<gene>
    <name evidence="3" type="ORF">SAMN04244559_03117</name>
</gene>
<dbReference type="EMBL" id="FNWO01000016">
    <property type="protein sequence ID" value="SEH60157.1"/>
    <property type="molecule type" value="Genomic_DNA"/>
</dbReference>
<accession>A0A1H6JLM3</accession>
<protein>
    <submittedName>
        <fullName evidence="3">Hypothetical chaperone protein</fullName>
    </submittedName>
</protein>
<proteinExistence type="predicted"/>